<gene>
    <name evidence="1" type="ORF">Vadar_001186</name>
</gene>
<accession>A0ACB7WWG7</accession>
<protein>
    <submittedName>
        <fullName evidence="1">Uncharacterized protein</fullName>
    </submittedName>
</protein>
<proteinExistence type="predicted"/>
<name>A0ACB7WWG7_9ERIC</name>
<dbReference type="Proteomes" id="UP000828048">
    <property type="component" value="Chromosome 2"/>
</dbReference>
<organism evidence="1 2">
    <name type="scientific">Vaccinium darrowii</name>
    <dbReference type="NCBI Taxonomy" id="229202"/>
    <lineage>
        <taxon>Eukaryota</taxon>
        <taxon>Viridiplantae</taxon>
        <taxon>Streptophyta</taxon>
        <taxon>Embryophyta</taxon>
        <taxon>Tracheophyta</taxon>
        <taxon>Spermatophyta</taxon>
        <taxon>Magnoliopsida</taxon>
        <taxon>eudicotyledons</taxon>
        <taxon>Gunneridae</taxon>
        <taxon>Pentapetalae</taxon>
        <taxon>asterids</taxon>
        <taxon>Ericales</taxon>
        <taxon>Ericaceae</taxon>
        <taxon>Vaccinioideae</taxon>
        <taxon>Vaccinieae</taxon>
        <taxon>Vaccinium</taxon>
    </lineage>
</organism>
<keyword evidence="2" id="KW-1185">Reference proteome</keyword>
<evidence type="ECO:0000313" key="2">
    <source>
        <dbReference type="Proteomes" id="UP000828048"/>
    </source>
</evidence>
<comment type="caution">
    <text evidence="1">The sequence shown here is derived from an EMBL/GenBank/DDBJ whole genome shotgun (WGS) entry which is preliminary data.</text>
</comment>
<evidence type="ECO:0000313" key="1">
    <source>
        <dbReference type="EMBL" id="KAH7832900.1"/>
    </source>
</evidence>
<dbReference type="EMBL" id="CM037152">
    <property type="protein sequence ID" value="KAH7832900.1"/>
    <property type="molecule type" value="Genomic_DNA"/>
</dbReference>
<sequence length="380" mass="42075">MAREHSSTPGQRADMVTSVIPGTTTTAAKPDRNTVTYGCSNSPPTFAISLDLSLDFSLWGEATDKLPLFQIWSIDWRGEGCRDREYLRAESISFAVTAVARLLTPSPFAVQPHHFVSSSSPRRRGAITVFSLVVPLSDILRIFSRYIPKSETIHQNIPFLKLFLKICNAALATCGILRGTGTPYPTWPGRPARHNAAGWTCGIRQMPQVGHAALGFQIFNPANASCVLDFSILPSEVCDFGDSHHAVDHDPHPRRRPLYPGRGPRESATVTIWRCEREFRALPPPSAPIVELVRQAGFFGLLNMQYMQLDLALLTALVERWRPETHTFHLTSGEATVTLQDVEIITGLPVDGRPVTGSTDLNWEQMVRDLLGLELEEAGR</sequence>
<reference evidence="1 2" key="1">
    <citation type="journal article" date="2021" name="Hortic Res">
        <title>High-quality reference genome and annotation aids understanding of berry development for evergreen blueberry (Vaccinium darrowii).</title>
        <authorList>
            <person name="Yu J."/>
            <person name="Hulse-Kemp A.M."/>
            <person name="Babiker E."/>
            <person name="Staton M."/>
        </authorList>
    </citation>
    <scope>NUCLEOTIDE SEQUENCE [LARGE SCALE GENOMIC DNA]</scope>
    <source>
        <strain evidence="2">cv. NJ 8807/NJ 8810</strain>
        <tissue evidence="1">Young leaf</tissue>
    </source>
</reference>